<feature type="compositionally biased region" description="Basic and acidic residues" evidence="1">
    <location>
        <begin position="41"/>
        <end position="59"/>
    </location>
</feature>
<evidence type="ECO:0000313" key="3">
    <source>
        <dbReference type="Proteomes" id="UP001302949"/>
    </source>
</evidence>
<comment type="caution">
    <text evidence="2">The sequence shown here is derived from an EMBL/GenBank/DDBJ whole genome shotgun (WGS) entry which is preliminary data.</text>
</comment>
<gene>
    <name evidence="2" type="ORF">VB248_11365</name>
</gene>
<evidence type="ECO:0000256" key="1">
    <source>
        <dbReference type="SAM" id="MobiDB-lite"/>
    </source>
</evidence>
<proteinExistence type="predicted"/>
<dbReference type="EMBL" id="JAYFUM010000011">
    <property type="protein sequence ID" value="MEA5139742.1"/>
    <property type="molecule type" value="Genomic_DNA"/>
</dbReference>
<name>A0ABU5QAT7_9BACT</name>
<feature type="region of interest" description="Disordered" evidence="1">
    <location>
        <begin position="40"/>
        <end position="59"/>
    </location>
</feature>
<keyword evidence="3" id="KW-1185">Reference proteome</keyword>
<protein>
    <submittedName>
        <fullName evidence="2">Uncharacterized protein</fullName>
    </submittedName>
</protein>
<reference evidence="2 3" key="1">
    <citation type="submission" date="2023-12" db="EMBL/GenBank/DDBJ databases">
        <title>Novel species of the genus Arcicella isolated from rivers.</title>
        <authorList>
            <person name="Lu H."/>
        </authorList>
    </citation>
    <scope>NUCLEOTIDE SEQUENCE [LARGE SCALE GENOMIC DNA]</scope>
    <source>
        <strain evidence="2 3">KCTC 23307</strain>
    </source>
</reference>
<evidence type="ECO:0000313" key="2">
    <source>
        <dbReference type="EMBL" id="MEA5139742.1"/>
    </source>
</evidence>
<sequence>MGIRPCWNYFQQDVRKQHTNLIVSSSLHIWRVAYARFFGDNSKEGGKKAESLAGKSEIR</sequence>
<dbReference type="RefSeq" id="WP_323296900.1">
    <property type="nucleotide sequence ID" value="NZ_JAYFUM010000011.1"/>
</dbReference>
<accession>A0ABU5QAT7</accession>
<dbReference type="Proteomes" id="UP001302949">
    <property type="component" value="Unassembled WGS sequence"/>
</dbReference>
<organism evidence="2 3">
    <name type="scientific">Arcicella rigui</name>
    <dbReference type="NCBI Taxonomy" id="797020"/>
    <lineage>
        <taxon>Bacteria</taxon>
        <taxon>Pseudomonadati</taxon>
        <taxon>Bacteroidota</taxon>
        <taxon>Cytophagia</taxon>
        <taxon>Cytophagales</taxon>
        <taxon>Flectobacillaceae</taxon>
        <taxon>Arcicella</taxon>
    </lineage>
</organism>